<reference evidence="1" key="1">
    <citation type="journal article" date="2014" name="Int. J. Syst. Evol. Microbiol.">
        <title>Complete genome sequence of Corynebacterium casei LMG S-19264T (=DSM 44701T), isolated from a smear-ripened cheese.</title>
        <authorList>
            <consortium name="US DOE Joint Genome Institute (JGI-PGF)"/>
            <person name="Walter F."/>
            <person name="Albersmeier A."/>
            <person name="Kalinowski J."/>
            <person name="Ruckert C."/>
        </authorList>
    </citation>
    <scope>NUCLEOTIDE SEQUENCE</scope>
    <source>
        <strain evidence="1">CGMCC 1.15966</strain>
    </source>
</reference>
<dbReference type="RefSeq" id="WP_094256241.1">
    <property type="nucleotide sequence ID" value="NZ_BMKM01000013.1"/>
</dbReference>
<evidence type="ECO:0000313" key="2">
    <source>
        <dbReference type="Proteomes" id="UP000614460"/>
    </source>
</evidence>
<comment type="caution">
    <text evidence="1">The sequence shown here is derived from an EMBL/GenBank/DDBJ whole genome shotgun (WGS) entry which is preliminary data.</text>
</comment>
<evidence type="ECO:0008006" key="3">
    <source>
        <dbReference type="Google" id="ProtNLM"/>
    </source>
</evidence>
<dbReference type="PROSITE" id="PS51257">
    <property type="entry name" value="PROKAR_LIPOPROTEIN"/>
    <property type="match status" value="1"/>
</dbReference>
<dbReference type="AlphaFoldDB" id="A0A8H9G2S9"/>
<keyword evidence="2" id="KW-1185">Reference proteome</keyword>
<dbReference type="EMBL" id="BMKM01000013">
    <property type="protein sequence ID" value="GGE33049.1"/>
    <property type="molecule type" value="Genomic_DNA"/>
</dbReference>
<dbReference type="Proteomes" id="UP000614460">
    <property type="component" value="Unassembled WGS sequence"/>
</dbReference>
<gene>
    <name evidence="1" type="ORF">GCM10011516_33450</name>
</gene>
<dbReference type="InterPro" id="IPR025348">
    <property type="entry name" value="DUF4252"/>
</dbReference>
<evidence type="ECO:0000313" key="1">
    <source>
        <dbReference type="EMBL" id="GGE33049.1"/>
    </source>
</evidence>
<protein>
    <recommendedName>
        <fullName evidence="3">DUF4252 domain-containing protein</fullName>
    </recommendedName>
</protein>
<accession>A0A8H9G2S9</accession>
<reference evidence="1" key="2">
    <citation type="submission" date="2020-09" db="EMBL/GenBank/DDBJ databases">
        <authorList>
            <person name="Sun Q."/>
            <person name="Zhou Y."/>
        </authorList>
    </citation>
    <scope>NUCLEOTIDE SEQUENCE</scope>
    <source>
        <strain evidence="1">CGMCC 1.15966</strain>
    </source>
</reference>
<sequence>MKRYIGIICIALLIFGMQSCMIKKGANMEFAKGLDMPGDAEIVSIKVPGILMKAFIRGEIRELKEDDPVLAMALKKIKNIKLMAVSGGSQKVALYDHFSKYLERNDFEELMSINSDGAKISINTRTKRNRIKNIMLGITDEGDHVFVDLKSDLDLDELNELIEHYENTHQSKKGQSEEKSE</sequence>
<organism evidence="1 2">
    <name type="scientific">Sphingobacterium cellulitidis</name>
    <dbReference type="NCBI Taxonomy" id="1768011"/>
    <lineage>
        <taxon>Bacteria</taxon>
        <taxon>Pseudomonadati</taxon>
        <taxon>Bacteroidota</taxon>
        <taxon>Sphingobacteriia</taxon>
        <taxon>Sphingobacteriales</taxon>
        <taxon>Sphingobacteriaceae</taxon>
        <taxon>Sphingobacterium</taxon>
    </lineage>
</organism>
<dbReference type="Pfam" id="PF14060">
    <property type="entry name" value="DUF4252"/>
    <property type="match status" value="1"/>
</dbReference>
<proteinExistence type="predicted"/>
<name>A0A8H9G2S9_9SPHI</name>